<evidence type="ECO:0000313" key="2">
    <source>
        <dbReference type="Proteomes" id="UP000799757"/>
    </source>
</evidence>
<protein>
    <submittedName>
        <fullName evidence="1">Uncharacterized protein</fullName>
    </submittedName>
</protein>
<gene>
    <name evidence="1" type="ORF">K505DRAFT_330594</name>
</gene>
<accession>A0A6A6WQ85</accession>
<sequence length="154" mass="17206">MTGLVVSPRLVSHSGSLTCVFHRLQDELHRTGRAALVHYHHPGICPHINQFLIFIPGNSLPSSLRHSTAQHTFRVLNRETAAQGIRRLPPHIPASTQTLTAFTNSVRALPMNCLLPLQIYNTVMLRYDTVTDNKTWLLVVVHTIAERKATVSSC</sequence>
<name>A0A6A6WQ85_9PLEO</name>
<organism evidence="1 2">
    <name type="scientific">Melanomma pulvis-pyrius CBS 109.77</name>
    <dbReference type="NCBI Taxonomy" id="1314802"/>
    <lineage>
        <taxon>Eukaryota</taxon>
        <taxon>Fungi</taxon>
        <taxon>Dikarya</taxon>
        <taxon>Ascomycota</taxon>
        <taxon>Pezizomycotina</taxon>
        <taxon>Dothideomycetes</taxon>
        <taxon>Pleosporomycetidae</taxon>
        <taxon>Pleosporales</taxon>
        <taxon>Melanommataceae</taxon>
        <taxon>Melanomma</taxon>
    </lineage>
</organism>
<dbReference type="EMBL" id="MU002556">
    <property type="protein sequence ID" value="KAF2786084.1"/>
    <property type="molecule type" value="Genomic_DNA"/>
</dbReference>
<dbReference type="AlphaFoldDB" id="A0A6A6WQ85"/>
<dbReference type="Proteomes" id="UP000799757">
    <property type="component" value="Unassembled WGS sequence"/>
</dbReference>
<evidence type="ECO:0000313" key="1">
    <source>
        <dbReference type="EMBL" id="KAF2786084.1"/>
    </source>
</evidence>
<keyword evidence="2" id="KW-1185">Reference proteome</keyword>
<reference evidence="1" key="1">
    <citation type="journal article" date="2020" name="Stud. Mycol.">
        <title>101 Dothideomycetes genomes: a test case for predicting lifestyles and emergence of pathogens.</title>
        <authorList>
            <person name="Haridas S."/>
            <person name="Albert R."/>
            <person name="Binder M."/>
            <person name="Bloem J."/>
            <person name="Labutti K."/>
            <person name="Salamov A."/>
            <person name="Andreopoulos B."/>
            <person name="Baker S."/>
            <person name="Barry K."/>
            <person name="Bills G."/>
            <person name="Bluhm B."/>
            <person name="Cannon C."/>
            <person name="Castanera R."/>
            <person name="Culley D."/>
            <person name="Daum C."/>
            <person name="Ezra D."/>
            <person name="Gonzalez J."/>
            <person name="Henrissat B."/>
            <person name="Kuo A."/>
            <person name="Liang C."/>
            <person name="Lipzen A."/>
            <person name="Lutzoni F."/>
            <person name="Magnuson J."/>
            <person name="Mondo S."/>
            <person name="Nolan M."/>
            <person name="Ohm R."/>
            <person name="Pangilinan J."/>
            <person name="Park H.-J."/>
            <person name="Ramirez L."/>
            <person name="Alfaro M."/>
            <person name="Sun H."/>
            <person name="Tritt A."/>
            <person name="Yoshinaga Y."/>
            <person name="Zwiers L.-H."/>
            <person name="Turgeon B."/>
            <person name="Goodwin S."/>
            <person name="Spatafora J."/>
            <person name="Crous P."/>
            <person name="Grigoriev I."/>
        </authorList>
    </citation>
    <scope>NUCLEOTIDE SEQUENCE</scope>
    <source>
        <strain evidence="1">CBS 109.77</strain>
    </source>
</reference>
<proteinExistence type="predicted"/>